<dbReference type="RefSeq" id="WP_069912182.1">
    <property type="nucleotide sequence ID" value="NZ_LAJE02000365.1"/>
</dbReference>
<reference evidence="9 10" key="1">
    <citation type="journal article" date="2015" name="Genome Announc.">
        <title>Genome Assemblies of Three Soil-Associated Devosia species: D. insulae, D. limi, and D. soli.</title>
        <authorList>
            <person name="Hassan Y.I."/>
            <person name="Lepp D."/>
            <person name="Zhou T."/>
        </authorList>
    </citation>
    <scope>NUCLEOTIDE SEQUENCE [LARGE SCALE GENOMIC DNA]</scope>
    <source>
        <strain evidence="9 10">DS-56</strain>
    </source>
</reference>
<dbReference type="CDD" id="cd06261">
    <property type="entry name" value="TM_PBP2"/>
    <property type="match status" value="1"/>
</dbReference>
<accession>A0A1E5XIV2</accession>
<evidence type="ECO:0000256" key="7">
    <source>
        <dbReference type="RuleBase" id="RU363032"/>
    </source>
</evidence>
<dbReference type="PANTHER" id="PTHR43163:SF6">
    <property type="entry name" value="DIPEPTIDE TRANSPORT SYSTEM PERMEASE PROTEIN DPPB-RELATED"/>
    <property type="match status" value="1"/>
</dbReference>
<dbReference type="GO" id="GO:0055085">
    <property type="term" value="P:transmembrane transport"/>
    <property type="evidence" value="ECO:0007669"/>
    <property type="project" value="InterPro"/>
</dbReference>
<feature type="transmembrane region" description="Helical" evidence="7">
    <location>
        <begin position="297"/>
        <end position="316"/>
    </location>
</feature>
<evidence type="ECO:0000313" key="10">
    <source>
        <dbReference type="Proteomes" id="UP000095463"/>
    </source>
</evidence>
<keyword evidence="4 7" id="KW-0812">Transmembrane</keyword>
<sequence>MLAYLLRRLIGLVAVLLAMAFLIFALQGIIPADPARAIAGVAAPVEVLEAVRDKLGLSDPVPVQYGRFLGRVVQGDLGTSIRTRQPVLADIQKYLPASLELGLAALLIGTALAGLFALVHRRFPGSAVVRLTLITAGSTPIFLTALLLVYFVWFRLGWLPGAGRLSHRGFSGPTGLNLIDGLLAVRPDIALDALQHLLLPALAVALPIAVAVGRSLGASLHEVMRRPYIRTMRGKGLSEGEALWRHGLRNAASAPLAMLGLQIGLMFGNLMVVERIFAWPGLGLYMVQSFASADLPAILGVSLAFGSIYIVANIGIEMAQSLADPRIGLSRSRAGAAD</sequence>
<name>A0A1E5XIV2_9HYPH</name>
<feature type="transmembrane region" description="Helical" evidence="7">
    <location>
        <begin position="131"/>
        <end position="153"/>
    </location>
</feature>
<organism evidence="9 10">
    <name type="scientific">Devosia insulae DS-56</name>
    <dbReference type="NCBI Taxonomy" id="1116389"/>
    <lineage>
        <taxon>Bacteria</taxon>
        <taxon>Pseudomonadati</taxon>
        <taxon>Pseudomonadota</taxon>
        <taxon>Alphaproteobacteria</taxon>
        <taxon>Hyphomicrobiales</taxon>
        <taxon>Devosiaceae</taxon>
        <taxon>Devosia</taxon>
    </lineage>
</organism>
<dbReference type="InterPro" id="IPR000515">
    <property type="entry name" value="MetI-like"/>
</dbReference>
<keyword evidence="5 7" id="KW-1133">Transmembrane helix</keyword>
<proteinExistence type="inferred from homology"/>
<dbReference type="InterPro" id="IPR035906">
    <property type="entry name" value="MetI-like_sf"/>
</dbReference>
<dbReference type="Pfam" id="PF00528">
    <property type="entry name" value="BPD_transp_1"/>
    <property type="match status" value="1"/>
</dbReference>
<dbReference type="GO" id="GO:0005886">
    <property type="term" value="C:plasma membrane"/>
    <property type="evidence" value="ECO:0007669"/>
    <property type="project" value="UniProtKB-SubCell"/>
</dbReference>
<evidence type="ECO:0000259" key="8">
    <source>
        <dbReference type="PROSITE" id="PS50928"/>
    </source>
</evidence>
<keyword evidence="10" id="KW-1185">Reference proteome</keyword>
<dbReference type="PANTHER" id="PTHR43163">
    <property type="entry name" value="DIPEPTIDE TRANSPORT SYSTEM PERMEASE PROTEIN DPPB-RELATED"/>
    <property type="match status" value="1"/>
</dbReference>
<feature type="transmembrane region" description="Helical" evidence="7">
    <location>
        <begin position="197"/>
        <end position="216"/>
    </location>
</feature>
<dbReference type="SUPFAM" id="SSF161098">
    <property type="entry name" value="MetI-like"/>
    <property type="match status" value="1"/>
</dbReference>
<feature type="transmembrane region" description="Helical" evidence="7">
    <location>
        <begin position="9"/>
        <end position="30"/>
    </location>
</feature>
<dbReference type="Pfam" id="PF19300">
    <property type="entry name" value="BPD_transp_1_N"/>
    <property type="match status" value="1"/>
</dbReference>
<evidence type="ECO:0000256" key="3">
    <source>
        <dbReference type="ARBA" id="ARBA00022475"/>
    </source>
</evidence>
<feature type="transmembrane region" description="Helical" evidence="7">
    <location>
        <begin position="101"/>
        <end position="119"/>
    </location>
</feature>
<evidence type="ECO:0000256" key="6">
    <source>
        <dbReference type="ARBA" id="ARBA00023136"/>
    </source>
</evidence>
<dbReference type="PROSITE" id="PS50928">
    <property type="entry name" value="ABC_TM1"/>
    <property type="match status" value="1"/>
</dbReference>
<comment type="subcellular location">
    <subcellularLocation>
        <location evidence="1 7">Cell membrane</location>
        <topology evidence="1 7">Multi-pass membrane protein</topology>
    </subcellularLocation>
</comment>
<feature type="transmembrane region" description="Helical" evidence="7">
    <location>
        <begin position="256"/>
        <end position="277"/>
    </location>
</feature>
<keyword evidence="2 7" id="KW-0813">Transport</keyword>
<dbReference type="InterPro" id="IPR045621">
    <property type="entry name" value="BPD_transp_1_N"/>
</dbReference>
<comment type="caution">
    <text evidence="9">The sequence shown here is derived from an EMBL/GenBank/DDBJ whole genome shotgun (WGS) entry which is preliminary data.</text>
</comment>
<keyword evidence="6 7" id="KW-0472">Membrane</keyword>
<dbReference type="OrthoDB" id="9805855at2"/>
<dbReference type="Proteomes" id="UP000095463">
    <property type="component" value="Unassembled WGS sequence"/>
</dbReference>
<dbReference type="EMBL" id="LAJE02000365">
    <property type="protein sequence ID" value="OEO28515.1"/>
    <property type="molecule type" value="Genomic_DNA"/>
</dbReference>
<gene>
    <name evidence="9" type="ORF">VW23_004450</name>
</gene>
<feature type="domain" description="ABC transmembrane type-1" evidence="8">
    <location>
        <begin position="95"/>
        <end position="320"/>
    </location>
</feature>
<evidence type="ECO:0000256" key="4">
    <source>
        <dbReference type="ARBA" id="ARBA00022692"/>
    </source>
</evidence>
<evidence type="ECO:0000256" key="1">
    <source>
        <dbReference type="ARBA" id="ARBA00004651"/>
    </source>
</evidence>
<keyword evidence="3" id="KW-1003">Cell membrane</keyword>
<evidence type="ECO:0000256" key="5">
    <source>
        <dbReference type="ARBA" id="ARBA00022989"/>
    </source>
</evidence>
<dbReference type="Gene3D" id="1.10.3720.10">
    <property type="entry name" value="MetI-like"/>
    <property type="match status" value="1"/>
</dbReference>
<dbReference type="AlphaFoldDB" id="A0A1E5XIV2"/>
<comment type="similarity">
    <text evidence="7">Belongs to the binding-protein-dependent transport system permease family.</text>
</comment>
<evidence type="ECO:0000256" key="2">
    <source>
        <dbReference type="ARBA" id="ARBA00022448"/>
    </source>
</evidence>
<evidence type="ECO:0000313" key="9">
    <source>
        <dbReference type="EMBL" id="OEO28515.1"/>
    </source>
</evidence>
<protein>
    <submittedName>
        <fullName evidence="9">Peptide ABC transporter permease</fullName>
    </submittedName>
</protein>